<reference evidence="2 3" key="1">
    <citation type="journal article" date="2019" name="Int. J. Syst. Evol. Microbiol.">
        <title>The Global Catalogue of Microorganisms (GCM) 10K type strain sequencing project: providing services to taxonomists for standard genome sequencing and annotation.</title>
        <authorList>
            <consortium name="The Broad Institute Genomics Platform"/>
            <consortium name="The Broad Institute Genome Sequencing Center for Infectious Disease"/>
            <person name="Wu L."/>
            <person name="Ma J."/>
        </authorList>
    </citation>
    <scope>NUCLEOTIDE SEQUENCE [LARGE SCALE GENOMIC DNA]</scope>
    <source>
        <strain evidence="2 3">LMG 29247</strain>
    </source>
</reference>
<comment type="caution">
    <text evidence="2">The sequence shown here is derived from an EMBL/GenBank/DDBJ whole genome shotgun (WGS) entry which is preliminary data.</text>
</comment>
<keyword evidence="3" id="KW-1185">Reference proteome</keyword>
<feature type="compositionally biased region" description="Basic and acidic residues" evidence="1">
    <location>
        <begin position="54"/>
        <end position="64"/>
    </location>
</feature>
<dbReference type="Proteomes" id="UP001596383">
    <property type="component" value="Unassembled WGS sequence"/>
</dbReference>
<feature type="region of interest" description="Disordered" evidence="1">
    <location>
        <begin position="1"/>
        <end position="20"/>
    </location>
</feature>
<dbReference type="AlphaFoldDB" id="A0ABD5SF58"/>
<name>A0ABD5SF58_9EURY</name>
<feature type="region of interest" description="Disordered" evidence="1">
    <location>
        <begin position="196"/>
        <end position="217"/>
    </location>
</feature>
<evidence type="ECO:0000256" key="1">
    <source>
        <dbReference type="SAM" id="MobiDB-lite"/>
    </source>
</evidence>
<sequence>MTSPDDLGRGERTRDDFFDAVIGPEAAAGSDARHRGAGPGADHTAIGMAPQCRHEGTAVDESRHPAKLAPGTRRVDDGQSPHGSPPLCKGHSTPVVETASHMAAMRTDATTAFRAENIRLDTDRGNSCTAFEIDAVVMAVIRLAEWISEQVRHSGVSWGGVCCPQNGDANTAVPHHVPVAPITTVMTEAAEVAERHGINTQSTVAPREQTDRRTDGR</sequence>
<evidence type="ECO:0000313" key="3">
    <source>
        <dbReference type="Proteomes" id="UP001596383"/>
    </source>
</evidence>
<feature type="compositionally biased region" description="Basic and acidic residues" evidence="1">
    <location>
        <begin position="1"/>
        <end position="17"/>
    </location>
</feature>
<organism evidence="2 3">
    <name type="scientific">Natrinema soli</name>
    <dbReference type="NCBI Taxonomy" id="1930624"/>
    <lineage>
        <taxon>Archaea</taxon>
        <taxon>Methanobacteriati</taxon>
        <taxon>Methanobacteriota</taxon>
        <taxon>Stenosarchaea group</taxon>
        <taxon>Halobacteria</taxon>
        <taxon>Halobacteriales</taxon>
        <taxon>Natrialbaceae</taxon>
        <taxon>Natrinema</taxon>
    </lineage>
</organism>
<evidence type="ECO:0000313" key="2">
    <source>
        <dbReference type="EMBL" id="MFC6763674.1"/>
    </source>
</evidence>
<protein>
    <submittedName>
        <fullName evidence="2">Uncharacterized protein</fullName>
    </submittedName>
</protein>
<proteinExistence type="predicted"/>
<feature type="compositionally biased region" description="Basic and acidic residues" evidence="1">
    <location>
        <begin position="208"/>
        <end position="217"/>
    </location>
</feature>
<accession>A0ABD5SF58</accession>
<dbReference type="EMBL" id="JBHSWV010000008">
    <property type="protein sequence ID" value="MFC6763674.1"/>
    <property type="molecule type" value="Genomic_DNA"/>
</dbReference>
<feature type="region of interest" description="Disordered" evidence="1">
    <location>
        <begin position="54"/>
        <end position="92"/>
    </location>
</feature>
<dbReference type="RefSeq" id="WP_273736789.1">
    <property type="nucleotide sequence ID" value="NZ_JAQIVI010000008.1"/>
</dbReference>
<gene>
    <name evidence="2" type="ORF">ACFQE6_00895</name>
</gene>